<name>A0A0H5RD78_9EUKA</name>
<evidence type="ECO:0000256" key="1">
    <source>
        <dbReference type="SAM" id="MobiDB-lite"/>
    </source>
</evidence>
<organism evidence="2">
    <name type="scientific">Spongospora subterranea</name>
    <dbReference type="NCBI Taxonomy" id="70186"/>
    <lineage>
        <taxon>Eukaryota</taxon>
        <taxon>Sar</taxon>
        <taxon>Rhizaria</taxon>
        <taxon>Endomyxa</taxon>
        <taxon>Phytomyxea</taxon>
        <taxon>Plasmodiophorida</taxon>
        <taxon>Plasmodiophoridae</taxon>
        <taxon>Spongospora</taxon>
    </lineage>
</organism>
<feature type="region of interest" description="Disordered" evidence="1">
    <location>
        <begin position="22"/>
        <end position="42"/>
    </location>
</feature>
<evidence type="ECO:0000313" key="2">
    <source>
        <dbReference type="EMBL" id="CRZ11943.1"/>
    </source>
</evidence>
<proteinExistence type="predicted"/>
<feature type="compositionally biased region" description="Basic and acidic residues" evidence="1">
    <location>
        <begin position="31"/>
        <end position="42"/>
    </location>
</feature>
<protein>
    <submittedName>
        <fullName evidence="2">Uncharacterized protein</fullName>
    </submittedName>
</protein>
<accession>A0A0H5RD78</accession>
<dbReference type="EMBL" id="HACM01011501">
    <property type="protein sequence ID" value="CRZ11943.1"/>
    <property type="molecule type" value="Transcribed_RNA"/>
</dbReference>
<reference evidence="2" key="1">
    <citation type="submission" date="2015-04" db="EMBL/GenBank/DDBJ databases">
        <title>The genome sequence of the plant pathogenic Rhizarian Plasmodiophora brassicae reveals insights in its biotrophic life cycle and the origin of chitin synthesis.</title>
        <authorList>
            <person name="Schwelm A."/>
            <person name="Fogelqvist J."/>
            <person name="Knaust A."/>
            <person name="Julke S."/>
            <person name="Lilja T."/>
            <person name="Dhandapani V."/>
            <person name="Bonilla-Rosso G."/>
            <person name="Karlsson M."/>
            <person name="Shevchenko A."/>
            <person name="Choi S.R."/>
            <person name="Kim H.G."/>
            <person name="Park J.Y."/>
            <person name="Lim Y.P."/>
            <person name="Ludwig-Muller J."/>
            <person name="Dixelius C."/>
        </authorList>
    </citation>
    <scope>NUCLEOTIDE SEQUENCE</scope>
    <source>
        <tissue evidence="2">Potato root galls</tissue>
    </source>
</reference>
<dbReference type="AlphaFoldDB" id="A0A0H5RD78"/>
<sequence length="242" mass="27906">MGKGGASVGKFVKGMGINESDIEPGDFPTRLIEKDGNTKDTETPSFVEEIKQMMALRKERQLEIESTIEAISPTAVFSRLIEEMKEISRVNYLNEAEQKMRELREQYSRWGEIQNGAVGDLQEMSRVFLIRHNHIDYQISELLRLFQRNTLKCTRELTMVKEKMVKELAQESDQIRLAALKLTEDDKKSIEKLQRRSHEAASIAETEFMQAREIAKDQERLTTLRLTLRSQLGNLHNCVVSC</sequence>